<proteinExistence type="inferred from homology"/>
<accession>A0A397I394</accession>
<sequence>MNFPLETIPVFVGAFVTTYVIYWIKNLKTNKNEPPMVPYKFPIIGHTLDYLFNAENFLAECRQKYGDPFNIYVFGQVNTIAGNEIIHEVFRNDVFNRASATRDAFPLHQVIKSHNPETTVQIIKTVREGISAKLPLYTGRMQKQLVISINKEIGDCSNPKLIANSIFKVMIARPVADILVGQEISKNEDVIKAFADFTEDFGSIVGLPPILSFIHPKLHSEFITLPLRFGWNPIRKHMVTLKKNLKPVLEKRLKDKEILGDKYEPPLDIIEYILNNPKYETKSYYLCSLW</sequence>
<comment type="cofactor">
    <cofactor evidence="1">
        <name>heme</name>
        <dbReference type="ChEBI" id="CHEBI:30413"/>
    </cofactor>
</comment>
<dbReference type="GO" id="GO:0016020">
    <property type="term" value="C:membrane"/>
    <property type="evidence" value="ECO:0007669"/>
    <property type="project" value="UniProtKB-SubCell"/>
</dbReference>
<dbReference type="STRING" id="1348612.A0A397I394"/>
<keyword evidence="10 11" id="KW-0472">Membrane</keyword>
<keyword evidence="5 11" id="KW-0812">Transmembrane</keyword>
<comment type="caution">
    <text evidence="12">The sequence shown here is derived from an EMBL/GenBank/DDBJ whole genome shotgun (WGS) entry which is preliminary data.</text>
</comment>
<dbReference type="PANTHER" id="PTHR46206:SF5">
    <property type="entry name" value="P450, PUTATIVE (EUROFUNG)-RELATED"/>
    <property type="match status" value="1"/>
</dbReference>
<evidence type="ECO:0000256" key="8">
    <source>
        <dbReference type="ARBA" id="ARBA00023004"/>
    </source>
</evidence>
<evidence type="ECO:0000256" key="9">
    <source>
        <dbReference type="ARBA" id="ARBA00023033"/>
    </source>
</evidence>
<comment type="similarity">
    <text evidence="3">Belongs to the cytochrome P450 family.</text>
</comment>
<keyword evidence="9" id="KW-0560">Oxidoreductase</keyword>
<dbReference type="GO" id="GO:0005506">
    <property type="term" value="F:iron ion binding"/>
    <property type="evidence" value="ECO:0007669"/>
    <property type="project" value="InterPro"/>
</dbReference>
<dbReference type="EMBL" id="PQFF01000252">
    <property type="protein sequence ID" value="RHZ70119.1"/>
    <property type="molecule type" value="Genomic_DNA"/>
</dbReference>
<dbReference type="GO" id="GO:0016705">
    <property type="term" value="F:oxidoreductase activity, acting on paired donors, with incorporation or reduction of molecular oxygen"/>
    <property type="evidence" value="ECO:0007669"/>
    <property type="project" value="InterPro"/>
</dbReference>
<keyword evidence="4" id="KW-0349">Heme</keyword>
<keyword evidence="9" id="KW-0503">Monooxygenase</keyword>
<gene>
    <name evidence="12" type="ORF">Glove_275g13</name>
</gene>
<evidence type="ECO:0000313" key="13">
    <source>
        <dbReference type="Proteomes" id="UP000266861"/>
    </source>
</evidence>
<dbReference type="Gene3D" id="1.10.630.10">
    <property type="entry name" value="Cytochrome P450"/>
    <property type="match status" value="1"/>
</dbReference>
<keyword evidence="7 11" id="KW-1133">Transmembrane helix</keyword>
<protein>
    <recommendedName>
        <fullName evidence="14">Cytochrome P450</fullName>
    </recommendedName>
</protein>
<dbReference type="OrthoDB" id="2440444at2759"/>
<evidence type="ECO:0000313" key="12">
    <source>
        <dbReference type="EMBL" id="RHZ70119.1"/>
    </source>
</evidence>
<evidence type="ECO:0000256" key="7">
    <source>
        <dbReference type="ARBA" id="ARBA00022989"/>
    </source>
</evidence>
<dbReference type="GO" id="GO:0004497">
    <property type="term" value="F:monooxygenase activity"/>
    <property type="evidence" value="ECO:0007669"/>
    <property type="project" value="UniProtKB-KW"/>
</dbReference>
<evidence type="ECO:0000256" key="10">
    <source>
        <dbReference type="ARBA" id="ARBA00023136"/>
    </source>
</evidence>
<organism evidence="12 13">
    <name type="scientific">Diversispora epigaea</name>
    <dbReference type="NCBI Taxonomy" id="1348612"/>
    <lineage>
        <taxon>Eukaryota</taxon>
        <taxon>Fungi</taxon>
        <taxon>Fungi incertae sedis</taxon>
        <taxon>Mucoromycota</taxon>
        <taxon>Glomeromycotina</taxon>
        <taxon>Glomeromycetes</taxon>
        <taxon>Diversisporales</taxon>
        <taxon>Diversisporaceae</taxon>
        <taxon>Diversispora</taxon>
    </lineage>
</organism>
<dbReference type="SUPFAM" id="SSF48264">
    <property type="entry name" value="Cytochrome P450"/>
    <property type="match status" value="1"/>
</dbReference>
<dbReference type="InterPro" id="IPR002403">
    <property type="entry name" value="Cyt_P450_E_grp-IV"/>
</dbReference>
<name>A0A397I394_9GLOM</name>
<reference evidence="12 13" key="1">
    <citation type="submission" date="2018-08" db="EMBL/GenBank/DDBJ databases">
        <title>Genome and evolution of the arbuscular mycorrhizal fungus Diversispora epigaea (formerly Glomus versiforme) and its bacterial endosymbionts.</title>
        <authorList>
            <person name="Sun X."/>
            <person name="Fei Z."/>
            <person name="Harrison M."/>
        </authorList>
    </citation>
    <scope>NUCLEOTIDE SEQUENCE [LARGE SCALE GENOMIC DNA]</scope>
    <source>
        <strain evidence="12 13">IT104</strain>
    </source>
</reference>
<feature type="transmembrane region" description="Helical" evidence="11">
    <location>
        <begin position="6"/>
        <end position="24"/>
    </location>
</feature>
<dbReference type="AlphaFoldDB" id="A0A397I394"/>
<dbReference type="PRINTS" id="PR00465">
    <property type="entry name" value="EP450IV"/>
</dbReference>
<dbReference type="GO" id="GO:0020037">
    <property type="term" value="F:heme binding"/>
    <property type="evidence" value="ECO:0007669"/>
    <property type="project" value="InterPro"/>
</dbReference>
<evidence type="ECO:0000256" key="11">
    <source>
        <dbReference type="SAM" id="Phobius"/>
    </source>
</evidence>
<comment type="subcellular location">
    <subcellularLocation>
        <location evidence="2">Membrane</location>
    </subcellularLocation>
</comment>
<evidence type="ECO:0000256" key="5">
    <source>
        <dbReference type="ARBA" id="ARBA00022692"/>
    </source>
</evidence>
<dbReference type="InterPro" id="IPR036396">
    <property type="entry name" value="Cyt_P450_sf"/>
</dbReference>
<dbReference type="Proteomes" id="UP000266861">
    <property type="component" value="Unassembled WGS sequence"/>
</dbReference>
<keyword evidence="13" id="KW-1185">Reference proteome</keyword>
<evidence type="ECO:0000256" key="6">
    <source>
        <dbReference type="ARBA" id="ARBA00022723"/>
    </source>
</evidence>
<evidence type="ECO:0000256" key="2">
    <source>
        <dbReference type="ARBA" id="ARBA00004370"/>
    </source>
</evidence>
<evidence type="ECO:0000256" key="3">
    <source>
        <dbReference type="ARBA" id="ARBA00010617"/>
    </source>
</evidence>
<dbReference type="PANTHER" id="PTHR46206">
    <property type="entry name" value="CYTOCHROME P450"/>
    <property type="match status" value="1"/>
</dbReference>
<evidence type="ECO:0000256" key="4">
    <source>
        <dbReference type="ARBA" id="ARBA00022617"/>
    </source>
</evidence>
<evidence type="ECO:0000256" key="1">
    <source>
        <dbReference type="ARBA" id="ARBA00001971"/>
    </source>
</evidence>
<keyword evidence="6" id="KW-0479">Metal-binding</keyword>
<evidence type="ECO:0008006" key="14">
    <source>
        <dbReference type="Google" id="ProtNLM"/>
    </source>
</evidence>
<keyword evidence="8" id="KW-0408">Iron</keyword>